<evidence type="ECO:0000256" key="10">
    <source>
        <dbReference type="ARBA" id="ARBA00048679"/>
    </source>
</evidence>
<evidence type="ECO:0000256" key="9">
    <source>
        <dbReference type="ARBA" id="ARBA00047899"/>
    </source>
</evidence>
<evidence type="ECO:0000256" key="13">
    <source>
        <dbReference type="PROSITE-ProRule" id="PRU10141"/>
    </source>
</evidence>
<evidence type="ECO:0000256" key="7">
    <source>
        <dbReference type="ARBA" id="ARBA00023193"/>
    </source>
</evidence>
<keyword evidence="7" id="KW-0652">Protein synthesis inhibitor</keyword>
<dbReference type="EC" id="2.7.11.1" evidence="1"/>
<dbReference type="CDD" id="cd23823">
    <property type="entry name" value="RWD_GCN2"/>
    <property type="match status" value="1"/>
</dbReference>
<organism evidence="18">
    <name type="scientific">Chaetoceros debilis</name>
    <dbReference type="NCBI Taxonomy" id="122233"/>
    <lineage>
        <taxon>Eukaryota</taxon>
        <taxon>Sar</taxon>
        <taxon>Stramenopiles</taxon>
        <taxon>Ochrophyta</taxon>
        <taxon>Bacillariophyta</taxon>
        <taxon>Coscinodiscophyceae</taxon>
        <taxon>Chaetocerotophycidae</taxon>
        <taxon>Chaetocerotales</taxon>
        <taxon>Chaetocerotaceae</taxon>
        <taxon>Chaetoceros</taxon>
    </lineage>
</organism>
<dbReference type="Gene3D" id="1.10.510.10">
    <property type="entry name" value="Transferase(Phosphotransferase) domain 1"/>
    <property type="match status" value="1"/>
</dbReference>
<evidence type="ECO:0000313" key="18">
    <source>
        <dbReference type="EMBL" id="CAE0479275.1"/>
    </source>
</evidence>
<feature type="compositionally biased region" description="Polar residues" evidence="15">
    <location>
        <begin position="38"/>
        <end position="47"/>
    </location>
</feature>
<evidence type="ECO:0000256" key="1">
    <source>
        <dbReference type="ARBA" id="ARBA00012513"/>
    </source>
</evidence>
<comment type="catalytic activity">
    <reaction evidence="9">
        <text>L-threonyl-[protein] + ATP = O-phospho-L-threonyl-[protein] + ADP + H(+)</text>
        <dbReference type="Rhea" id="RHEA:46608"/>
        <dbReference type="Rhea" id="RHEA-COMP:11060"/>
        <dbReference type="Rhea" id="RHEA-COMP:11605"/>
        <dbReference type="ChEBI" id="CHEBI:15378"/>
        <dbReference type="ChEBI" id="CHEBI:30013"/>
        <dbReference type="ChEBI" id="CHEBI:30616"/>
        <dbReference type="ChEBI" id="CHEBI:61977"/>
        <dbReference type="ChEBI" id="CHEBI:456216"/>
        <dbReference type="EC" id="2.7.11.1"/>
    </reaction>
</comment>
<evidence type="ECO:0000256" key="5">
    <source>
        <dbReference type="ARBA" id="ARBA00022777"/>
    </source>
</evidence>
<dbReference type="Gene3D" id="3.30.930.10">
    <property type="entry name" value="Bira Bifunctional Protein, Domain 2"/>
    <property type="match status" value="1"/>
</dbReference>
<reference evidence="18" key="1">
    <citation type="submission" date="2021-01" db="EMBL/GenBank/DDBJ databases">
        <authorList>
            <person name="Corre E."/>
            <person name="Pelletier E."/>
            <person name="Niang G."/>
            <person name="Scheremetjew M."/>
            <person name="Finn R."/>
            <person name="Kale V."/>
            <person name="Holt S."/>
            <person name="Cochrane G."/>
            <person name="Meng A."/>
            <person name="Brown T."/>
            <person name="Cohen L."/>
        </authorList>
    </citation>
    <scope>NUCLEOTIDE SEQUENCE</scope>
    <source>
        <strain evidence="18">MM31A-1</strain>
    </source>
</reference>
<feature type="compositionally biased region" description="Polar residues" evidence="15">
    <location>
        <begin position="197"/>
        <end position="209"/>
    </location>
</feature>
<dbReference type="InterPro" id="IPR006575">
    <property type="entry name" value="RWD_dom"/>
</dbReference>
<feature type="binding site" evidence="12 13">
    <location>
        <position position="345"/>
    </location>
    <ligand>
        <name>ATP</name>
        <dbReference type="ChEBI" id="CHEBI:30616"/>
    </ligand>
</feature>
<evidence type="ECO:0000259" key="16">
    <source>
        <dbReference type="PROSITE" id="PS50011"/>
    </source>
</evidence>
<evidence type="ECO:0000256" key="14">
    <source>
        <dbReference type="SAM" id="Coils"/>
    </source>
</evidence>
<dbReference type="PANTHER" id="PTHR11042">
    <property type="entry name" value="EUKARYOTIC TRANSLATION INITIATION FACTOR 2-ALPHA KINASE EIF2-ALPHA KINASE -RELATED"/>
    <property type="match status" value="1"/>
</dbReference>
<feature type="compositionally biased region" description="Basic residues" evidence="15">
    <location>
        <begin position="1748"/>
        <end position="1758"/>
    </location>
</feature>
<evidence type="ECO:0000256" key="15">
    <source>
        <dbReference type="SAM" id="MobiDB-lite"/>
    </source>
</evidence>
<keyword evidence="14" id="KW-0175">Coiled coil</keyword>
<feature type="compositionally biased region" description="Acidic residues" evidence="15">
    <location>
        <begin position="448"/>
        <end position="467"/>
    </location>
</feature>
<evidence type="ECO:0000256" key="6">
    <source>
        <dbReference type="ARBA" id="ARBA00022840"/>
    </source>
</evidence>
<evidence type="ECO:0000256" key="12">
    <source>
        <dbReference type="PIRSR" id="PIRSR000660-2"/>
    </source>
</evidence>
<keyword evidence="4 12" id="KW-0547">Nucleotide-binding</keyword>
<gene>
    <name evidence="18" type="ORF">CDEB00056_LOCUS24129</name>
</gene>
<dbReference type="PROSITE" id="PS50908">
    <property type="entry name" value="RWD"/>
    <property type="match status" value="1"/>
</dbReference>
<dbReference type="InterPro" id="IPR017441">
    <property type="entry name" value="Protein_kinase_ATP_BS"/>
</dbReference>
<dbReference type="SMART" id="SM00220">
    <property type="entry name" value="S_TKc"/>
    <property type="match status" value="1"/>
</dbReference>
<keyword evidence="6 12" id="KW-0067">ATP-binding</keyword>
<evidence type="ECO:0000256" key="8">
    <source>
        <dbReference type="ARBA" id="ARBA00037982"/>
    </source>
</evidence>
<feature type="coiled-coil region" evidence="14">
    <location>
        <begin position="236"/>
        <end position="263"/>
    </location>
</feature>
<dbReference type="PROSITE" id="PS00107">
    <property type="entry name" value="PROTEIN_KINASE_ATP"/>
    <property type="match status" value="1"/>
</dbReference>
<dbReference type="GO" id="GO:0005524">
    <property type="term" value="F:ATP binding"/>
    <property type="evidence" value="ECO:0007669"/>
    <property type="project" value="UniProtKB-UniRule"/>
</dbReference>
<accession>A0A7S3QJD1</accession>
<keyword evidence="3" id="KW-0808">Transferase</keyword>
<dbReference type="InterPro" id="IPR000719">
    <property type="entry name" value="Prot_kinase_dom"/>
</dbReference>
<feature type="binding site" evidence="12">
    <location>
        <begin position="322"/>
        <end position="330"/>
    </location>
    <ligand>
        <name>ATP</name>
        <dbReference type="ChEBI" id="CHEBI:30616"/>
    </ligand>
</feature>
<evidence type="ECO:0000256" key="4">
    <source>
        <dbReference type="ARBA" id="ARBA00022741"/>
    </source>
</evidence>
<feature type="compositionally biased region" description="Acidic residues" evidence="15">
    <location>
        <begin position="8"/>
        <end position="22"/>
    </location>
</feature>
<dbReference type="SUPFAM" id="SSF54495">
    <property type="entry name" value="UBC-like"/>
    <property type="match status" value="1"/>
</dbReference>
<dbReference type="Gene3D" id="3.10.110.10">
    <property type="entry name" value="Ubiquitin Conjugating Enzyme"/>
    <property type="match status" value="1"/>
</dbReference>
<feature type="compositionally biased region" description="Basic and acidic residues" evidence="15">
    <location>
        <begin position="408"/>
        <end position="427"/>
    </location>
</feature>
<comment type="similarity">
    <text evidence="8">Belongs to the protein kinase superfamily. Ser/Thr protein kinase family. GCN2 subfamily.</text>
</comment>
<dbReference type="Pfam" id="PF00069">
    <property type="entry name" value="Pkinase"/>
    <property type="match status" value="2"/>
</dbReference>
<feature type="compositionally biased region" description="Basic and acidic residues" evidence="15">
    <location>
        <begin position="23"/>
        <end position="35"/>
    </location>
</feature>
<feature type="active site" description="Proton acceptor" evidence="11">
    <location>
        <position position="598"/>
    </location>
</feature>
<name>A0A7S3QJD1_9STRA</name>
<dbReference type="PROSITE" id="PS50011">
    <property type="entry name" value="PROTEIN_KINASE_DOM"/>
    <property type="match status" value="1"/>
</dbReference>
<dbReference type="Pfam" id="PF05773">
    <property type="entry name" value="RWD"/>
    <property type="match status" value="1"/>
</dbReference>
<feature type="region of interest" description="Disordered" evidence="15">
    <location>
        <begin position="1"/>
        <end position="47"/>
    </location>
</feature>
<comment type="catalytic activity">
    <reaction evidence="10">
        <text>L-seryl-[protein] + ATP = O-phospho-L-seryl-[protein] + ADP + H(+)</text>
        <dbReference type="Rhea" id="RHEA:17989"/>
        <dbReference type="Rhea" id="RHEA-COMP:9863"/>
        <dbReference type="Rhea" id="RHEA-COMP:11604"/>
        <dbReference type="ChEBI" id="CHEBI:15378"/>
        <dbReference type="ChEBI" id="CHEBI:29999"/>
        <dbReference type="ChEBI" id="CHEBI:30616"/>
        <dbReference type="ChEBI" id="CHEBI:83421"/>
        <dbReference type="ChEBI" id="CHEBI:456216"/>
        <dbReference type="EC" id="2.7.11.1"/>
    </reaction>
</comment>
<evidence type="ECO:0000259" key="17">
    <source>
        <dbReference type="PROSITE" id="PS50908"/>
    </source>
</evidence>
<dbReference type="GO" id="GO:0017148">
    <property type="term" value="P:negative regulation of translation"/>
    <property type="evidence" value="ECO:0007669"/>
    <property type="project" value="UniProtKB-KW"/>
</dbReference>
<feature type="region of interest" description="Disordered" evidence="15">
    <location>
        <begin position="1735"/>
        <end position="1758"/>
    </location>
</feature>
<proteinExistence type="inferred from homology"/>
<dbReference type="EMBL" id="HBIO01031489">
    <property type="protein sequence ID" value="CAE0479275.1"/>
    <property type="molecule type" value="Transcribed_RNA"/>
</dbReference>
<dbReference type="SUPFAM" id="SSF56112">
    <property type="entry name" value="Protein kinase-like (PK-like)"/>
    <property type="match status" value="1"/>
</dbReference>
<dbReference type="Gene3D" id="3.30.200.20">
    <property type="entry name" value="Phosphorylase Kinase, domain 1"/>
    <property type="match status" value="1"/>
</dbReference>
<evidence type="ECO:0000256" key="11">
    <source>
        <dbReference type="PIRSR" id="PIRSR000660-1"/>
    </source>
</evidence>
<feature type="domain" description="RWD" evidence="17">
    <location>
        <begin position="55"/>
        <end position="164"/>
    </location>
</feature>
<dbReference type="InterPro" id="IPR008271">
    <property type="entry name" value="Ser/Thr_kinase_AS"/>
</dbReference>
<dbReference type="PROSITE" id="PS00108">
    <property type="entry name" value="PROTEIN_KINASE_ST"/>
    <property type="match status" value="1"/>
</dbReference>
<dbReference type="InterPro" id="IPR050339">
    <property type="entry name" value="CC_SR_Kinase"/>
</dbReference>
<feature type="compositionally biased region" description="Polar residues" evidence="15">
    <location>
        <begin position="1735"/>
        <end position="1744"/>
    </location>
</feature>
<dbReference type="InterPro" id="IPR045864">
    <property type="entry name" value="aa-tRNA-synth_II/BPL/LPL"/>
</dbReference>
<dbReference type="GO" id="GO:0000077">
    <property type="term" value="P:DNA damage checkpoint signaling"/>
    <property type="evidence" value="ECO:0007669"/>
    <property type="project" value="InterPro"/>
</dbReference>
<sequence length="1758" mass="196377">MPTKFDAFADEEDSDEDESDLESDIRSGNRNHKDGVANGNSDVPSFEDLSQTRNYEEIALDAIYGQDFSKVEGAWKHPIFCVKVVPPDTAPEKIGSSFTLQVQLGKKYPYVAPTIEFKDVKGLGTTEQLELWKQLKQQCDELAENGSPMVCDLVRLSEEFLLSHNIDPSVSAWEQMKAREQKEKDAALEKEKSLTSFMNIGDGNSSTSLKDQDISQHSDGTSKYGQHIDIDGDGGARAQERVNKELERQMMALQRAADGRRNQYNFDGGDLEKLEEESGESNEIDLLNQSFDDDINDDYDDPVDRSNLGSRYKSDFVDLGKLGEGGGGTVVKVRNRLDRRIYALKIVKLESELGNKKDKGRRENGKLKKEVITISRMTHKNIVRYYQAWIEGGGDSEESSVPSLGESSDVKEGSDDESRAESSKNEDSSDEDESASGGGFWGVRPDESDRDDEESKSEWSTNDDEQNGLDSCSRVTANSDMRHFDSDDDLELNVTPLLRGLGFENKSYSDLFKRNRKESISSEDIENSCVLDHYSSQNTKASASSIMYIQMEYCSTTLRHLIDDGSLQRIEMNDRWKMIRQLLEALSYVHKRKIIHRDLKPGNIFLDAEHSIRLGDFGLATTKNKKDEISLNSKLDETSASDSMKRRLSNDSITGGVGTTFYIAPEQEGRRQPLSGNFRNDYDTKADIFSLGVVIFEAFHPPFGTRMERADTLQQLRLDHASGVRHHGQDVFDVISNSISRNRASSISGIENWEQEASLRFPKTFIESVPKNCQEIILWCLQKSPENRPTAEALLGSDLIPRPTELDPHYLDEALQTIANPESESLQQIMRAMFNRHAMQHVEITFDTDIAAKAKKSRILSSKQAPHAILSKKLNEIGGFHMGDVIGLHSSAMTAIAMTAASSALDRAQGAGKVAKGELMRTATQHVAAVLAMASATSAASTGHAYGVPGADPRVVKSITDHLTSIFENHGAVEMKPPLLRPKAEADMLQTCSEVINERGINLLFPEDLQANFARSIGRGGGALSNVKRYNIDTIYNKSVLQGGHPKEATEASFDIVVDNPVVKHEYFTAETIMVICQVLQMFVPRQASSLHESTNTKFISPFWLLRLTHTRLTDAILDICEVPFKEAQRRACYNLLSRCSAPPPSLLQNNLSANVSNKSNWASKKVRQSTKKLLDELLEKASIEHGLPEIAAKRLRVFLVKGSCLPLPLDVYSALGALEEGTKKVRAMDDQRHQLPRRQKRYEDIARSLRAISNLMDAMDALGIMPQHGHENIDQCQSHSRTHPCSYISLDLGLRQLRKHYHGHIFYQAIMLPNDINTFRRSDALSAAKDEGIKIAEGGRYDDLVRRFRPPGNFATSQVDQYTSASIPVCTGVRFFVGRLVAQKYVEAALSSRRENDHMLSLTSESDVLRRVLAHPFPPSPSVKCIIVGMNGFDSSSLSERAVVAAHLWSEGISAEYIPHSGVMLSLLKRQDSANEIVVSDTNEWTLDQICGVCSLLKIPFVVVVQLHLLREKGSVRLRPIVDLSSTHNGVYESFVPMTSLASEIKERLTSGSLTTKDDAEYEVSSTGSAFDRQISDSHHQSSRNLSATSDLECIYVDTDQFYIDFDGVNNKDQKVKNLIKTVKTTKQRAGTFIANMSEVPVIVVDLPFAIIRDFNSTSMFEEGPSISTTTNNLLSTYPKHRKTLKTLAMCLDHLIRRQREEKGFLPNNKSVITILVCSFLDDRFDLLTLDTQTSKSSQNGNEKSVIKTKRERHHRR</sequence>
<dbReference type="GO" id="GO:0004694">
    <property type="term" value="F:eukaryotic translation initiation factor 2alpha kinase activity"/>
    <property type="evidence" value="ECO:0007669"/>
    <property type="project" value="InterPro"/>
</dbReference>
<dbReference type="PANTHER" id="PTHR11042:SF136">
    <property type="entry name" value="EIF-2-ALPHA KINASE GCN2"/>
    <property type="match status" value="1"/>
</dbReference>
<dbReference type="GO" id="GO:0005829">
    <property type="term" value="C:cytosol"/>
    <property type="evidence" value="ECO:0007669"/>
    <property type="project" value="TreeGrafter"/>
</dbReference>
<protein>
    <recommendedName>
        <fullName evidence="1">non-specific serine/threonine protein kinase</fullName>
        <ecNumber evidence="1">2.7.11.1</ecNumber>
    </recommendedName>
</protein>
<keyword evidence="5" id="KW-0418">Kinase</keyword>
<feature type="domain" description="Protein kinase" evidence="16">
    <location>
        <begin position="316"/>
        <end position="800"/>
    </location>
</feature>
<feature type="region of interest" description="Disordered" evidence="15">
    <location>
        <begin position="393"/>
        <end position="473"/>
    </location>
</feature>
<evidence type="ECO:0000256" key="2">
    <source>
        <dbReference type="ARBA" id="ARBA00022527"/>
    </source>
</evidence>
<evidence type="ECO:0000256" key="3">
    <source>
        <dbReference type="ARBA" id="ARBA00022679"/>
    </source>
</evidence>
<keyword evidence="2" id="KW-0723">Serine/threonine-protein kinase</keyword>
<feature type="region of interest" description="Disordered" evidence="15">
    <location>
        <begin position="197"/>
        <end position="235"/>
    </location>
</feature>
<dbReference type="GO" id="GO:0005634">
    <property type="term" value="C:nucleus"/>
    <property type="evidence" value="ECO:0007669"/>
    <property type="project" value="TreeGrafter"/>
</dbReference>
<dbReference type="InterPro" id="IPR016135">
    <property type="entry name" value="UBQ-conjugating_enzyme/RWD"/>
</dbReference>
<dbReference type="SMART" id="SM00591">
    <property type="entry name" value="RWD"/>
    <property type="match status" value="1"/>
</dbReference>
<dbReference type="InterPro" id="IPR011009">
    <property type="entry name" value="Kinase-like_dom_sf"/>
</dbReference>